<sequence length="98" mass="10354">MDGLRAARAQHLPVSAGNFLGLAALASSMSGAWRWTAPWTRLALRPQGDGVADGAAERPHTASSLASSSPMLVTAAEAAERQRYKVPALTSLTPLDWR</sequence>
<organism evidence="2 3">
    <name type="scientific">Chiloscyllium punctatum</name>
    <name type="common">Brownbanded bambooshark</name>
    <name type="synonym">Hemiscyllium punctatum</name>
    <dbReference type="NCBI Taxonomy" id="137246"/>
    <lineage>
        <taxon>Eukaryota</taxon>
        <taxon>Metazoa</taxon>
        <taxon>Chordata</taxon>
        <taxon>Craniata</taxon>
        <taxon>Vertebrata</taxon>
        <taxon>Chondrichthyes</taxon>
        <taxon>Elasmobranchii</taxon>
        <taxon>Galeomorphii</taxon>
        <taxon>Galeoidea</taxon>
        <taxon>Orectolobiformes</taxon>
        <taxon>Hemiscylliidae</taxon>
        <taxon>Chiloscyllium</taxon>
    </lineage>
</organism>
<comment type="caution">
    <text evidence="2">The sequence shown here is derived from an EMBL/GenBank/DDBJ whole genome shotgun (WGS) entry which is preliminary data.</text>
</comment>
<protein>
    <submittedName>
        <fullName evidence="2">Uncharacterized protein</fullName>
    </submittedName>
</protein>
<accession>A0A401RUY2</accession>
<dbReference type="AlphaFoldDB" id="A0A401RUY2"/>
<dbReference type="EMBL" id="BEZZ01000004">
    <property type="protein sequence ID" value="GCC21959.1"/>
    <property type="molecule type" value="Genomic_DNA"/>
</dbReference>
<evidence type="ECO:0000313" key="2">
    <source>
        <dbReference type="EMBL" id="GCC21959.1"/>
    </source>
</evidence>
<proteinExistence type="predicted"/>
<feature type="region of interest" description="Disordered" evidence="1">
    <location>
        <begin position="47"/>
        <end position="69"/>
    </location>
</feature>
<reference evidence="2 3" key="1">
    <citation type="journal article" date="2018" name="Nat. Ecol. Evol.">
        <title>Shark genomes provide insights into elasmobranch evolution and the origin of vertebrates.</title>
        <authorList>
            <person name="Hara Y"/>
            <person name="Yamaguchi K"/>
            <person name="Onimaru K"/>
            <person name="Kadota M"/>
            <person name="Koyanagi M"/>
            <person name="Keeley SD"/>
            <person name="Tatsumi K"/>
            <person name="Tanaka K"/>
            <person name="Motone F"/>
            <person name="Kageyama Y"/>
            <person name="Nozu R"/>
            <person name="Adachi N"/>
            <person name="Nishimura O"/>
            <person name="Nakagawa R"/>
            <person name="Tanegashima C"/>
            <person name="Kiyatake I"/>
            <person name="Matsumoto R"/>
            <person name="Murakumo K"/>
            <person name="Nishida K"/>
            <person name="Terakita A"/>
            <person name="Kuratani S"/>
            <person name="Sato K"/>
            <person name="Hyodo S Kuraku.S."/>
        </authorList>
    </citation>
    <scope>NUCLEOTIDE SEQUENCE [LARGE SCALE GENOMIC DNA]</scope>
</reference>
<evidence type="ECO:0000313" key="3">
    <source>
        <dbReference type="Proteomes" id="UP000287033"/>
    </source>
</evidence>
<keyword evidence="3" id="KW-1185">Reference proteome</keyword>
<gene>
    <name evidence="2" type="ORF">chiPu_0000342</name>
</gene>
<dbReference type="Proteomes" id="UP000287033">
    <property type="component" value="Unassembled WGS sequence"/>
</dbReference>
<name>A0A401RUY2_CHIPU</name>
<evidence type="ECO:0000256" key="1">
    <source>
        <dbReference type="SAM" id="MobiDB-lite"/>
    </source>
</evidence>